<dbReference type="Proteomes" id="UP000199213">
    <property type="component" value="Unassembled WGS sequence"/>
</dbReference>
<proteinExistence type="predicted"/>
<keyword evidence="9" id="KW-1185">Reference proteome</keyword>
<dbReference type="RefSeq" id="WP_092629103.1">
    <property type="nucleotide sequence ID" value="NZ_FNFM01000008.1"/>
</dbReference>
<dbReference type="InterPro" id="IPR051784">
    <property type="entry name" value="Nod_factor_ABC_transporter"/>
</dbReference>
<dbReference type="EMBL" id="FNFM01000008">
    <property type="protein sequence ID" value="SDK49274.1"/>
    <property type="molecule type" value="Genomic_DNA"/>
</dbReference>
<gene>
    <name evidence="8" type="ORF">SAMN04487820_108240</name>
</gene>
<evidence type="ECO:0000313" key="9">
    <source>
        <dbReference type="Proteomes" id="UP000199213"/>
    </source>
</evidence>
<dbReference type="GO" id="GO:0140359">
    <property type="term" value="F:ABC-type transporter activity"/>
    <property type="evidence" value="ECO:0007669"/>
    <property type="project" value="InterPro"/>
</dbReference>
<dbReference type="PANTHER" id="PTHR43229:SF2">
    <property type="entry name" value="NODULATION PROTEIN J"/>
    <property type="match status" value="1"/>
</dbReference>
<keyword evidence="5" id="KW-0046">Antibiotic resistance</keyword>
<evidence type="ECO:0000259" key="7">
    <source>
        <dbReference type="PROSITE" id="PS51012"/>
    </source>
</evidence>
<dbReference type="GO" id="GO:0043190">
    <property type="term" value="C:ATP-binding cassette (ABC) transporter complex"/>
    <property type="evidence" value="ECO:0007669"/>
    <property type="project" value="InterPro"/>
</dbReference>
<dbReference type="PANTHER" id="PTHR43229">
    <property type="entry name" value="NODULATION PROTEIN J"/>
    <property type="match status" value="1"/>
</dbReference>
<protein>
    <submittedName>
        <fullName evidence="8">ABC-2 type transport system permease protein</fullName>
    </submittedName>
</protein>
<evidence type="ECO:0000256" key="4">
    <source>
        <dbReference type="ARBA" id="ARBA00023136"/>
    </source>
</evidence>
<dbReference type="InterPro" id="IPR013525">
    <property type="entry name" value="ABC2_TM"/>
</dbReference>
<evidence type="ECO:0000256" key="2">
    <source>
        <dbReference type="ARBA" id="ARBA00022692"/>
    </source>
</evidence>
<feature type="transmembrane region" description="Helical" evidence="6">
    <location>
        <begin position="24"/>
        <end position="45"/>
    </location>
</feature>
<feature type="transmembrane region" description="Helical" evidence="6">
    <location>
        <begin position="100"/>
        <end position="126"/>
    </location>
</feature>
<feature type="transmembrane region" description="Helical" evidence="6">
    <location>
        <begin position="168"/>
        <end position="186"/>
    </location>
</feature>
<dbReference type="GO" id="GO:0046677">
    <property type="term" value="P:response to antibiotic"/>
    <property type="evidence" value="ECO:0007669"/>
    <property type="project" value="UniProtKB-KW"/>
</dbReference>
<feature type="transmembrane region" description="Helical" evidence="6">
    <location>
        <begin position="132"/>
        <end position="156"/>
    </location>
</feature>
<dbReference type="OrthoDB" id="9778589at2"/>
<feature type="domain" description="ABC transmembrane type-2" evidence="7">
    <location>
        <begin position="22"/>
        <end position="247"/>
    </location>
</feature>
<dbReference type="AlphaFoldDB" id="A0A1G9CCU3"/>
<evidence type="ECO:0000313" key="8">
    <source>
        <dbReference type="EMBL" id="SDK49274.1"/>
    </source>
</evidence>
<reference evidence="9" key="1">
    <citation type="submission" date="2016-10" db="EMBL/GenBank/DDBJ databases">
        <authorList>
            <person name="Varghese N."/>
            <person name="Submissions S."/>
        </authorList>
    </citation>
    <scope>NUCLEOTIDE SEQUENCE [LARGE SCALE GENOMIC DNA]</scope>
    <source>
        <strain evidence="9">DSM 45460</strain>
    </source>
</reference>
<keyword evidence="3 6" id="KW-1133">Transmembrane helix</keyword>
<feature type="transmembrane region" description="Helical" evidence="6">
    <location>
        <begin position="226"/>
        <end position="245"/>
    </location>
</feature>
<feature type="transmembrane region" description="Helical" evidence="6">
    <location>
        <begin position="57"/>
        <end position="79"/>
    </location>
</feature>
<evidence type="ECO:0000256" key="5">
    <source>
        <dbReference type="ARBA" id="ARBA00023251"/>
    </source>
</evidence>
<dbReference type="PROSITE" id="PS51012">
    <property type="entry name" value="ABC_TM2"/>
    <property type="match status" value="1"/>
</dbReference>
<evidence type="ECO:0000256" key="1">
    <source>
        <dbReference type="ARBA" id="ARBA00004141"/>
    </source>
</evidence>
<organism evidence="8 9">
    <name type="scientific">Actinopolyspora mzabensis</name>
    <dbReference type="NCBI Taxonomy" id="995066"/>
    <lineage>
        <taxon>Bacteria</taxon>
        <taxon>Bacillati</taxon>
        <taxon>Actinomycetota</taxon>
        <taxon>Actinomycetes</taxon>
        <taxon>Actinopolysporales</taxon>
        <taxon>Actinopolysporaceae</taxon>
        <taxon>Actinopolyspora</taxon>
    </lineage>
</organism>
<evidence type="ECO:0000256" key="6">
    <source>
        <dbReference type="SAM" id="Phobius"/>
    </source>
</evidence>
<comment type="subcellular location">
    <subcellularLocation>
        <location evidence="1">Membrane</location>
        <topology evidence="1">Multi-pass membrane protein</topology>
    </subcellularLocation>
</comment>
<keyword evidence="4 6" id="KW-0472">Membrane</keyword>
<sequence>MTGNSFRTLALANARELVRDRKTAFAAIVMPLFFLVLFLAVGHFVNRSSESDAIRMLLPTALFFMLGSMAFFGTVSPTVDLRQRRTLRLLSTTPLRKITFLLSLVPVRALVALGYVVLVVAFATAFDYVTLAGIPVLLVSAVSGVAFFLSLGFVLAAVLPSAEAANNTLSLVLILMAFLGGAILPLRSMPQGVRDVLGWLPPARLVDTFRHTIAGFPAQFPAWSSWLLMLGFAAVLTALATRVFSWDTDNR</sequence>
<accession>A0A1G9CCU3</accession>
<dbReference type="InterPro" id="IPR000412">
    <property type="entry name" value="ABC_2_transport"/>
</dbReference>
<dbReference type="PIRSF" id="PIRSF006648">
    <property type="entry name" value="DrrB"/>
    <property type="match status" value="1"/>
</dbReference>
<evidence type="ECO:0000256" key="3">
    <source>
        <dbReference type="ARBA" id="ARBA00022989"/>
    </source>
</evidence>
<name>A0A1G9CCU3_ACTMZ</name>
<dbReference type="InterPro" id="IPR047817">
    <property type="entry name" value="ABC2_TM_bact-type"/>
</dbReference>
<dbReference type="Pfam" id="PF12698">
    <property type="entry name" value="ABC2_membrane_3"/>
    <property type="match status" value="1"/>
</dbReference>
<keyword evidence="2 6" id="KW-0812">Transmembrane</keyword>